<proteinExistence type="predicted"/>
<keyword evidence="8" id="KW-1185">Reference proteome</keyword>
<comment type="subcellular location">
    <subcellularLocation>
        <location evidence="1">Cytoplasm</location>
    </subcellularLocation>
</comment>
<evidence type="ECO:0000256" key="5">
    <source>
        <dbReference type="ARBA" id="ARBA00023306"/>
    </source>
</evidence>
<dbReference type="InterPro" id="IPR019933">
    <property type="entry name" value="DivIVA_domain"/>
</dbReference>
<keyword evidence="3" id="KW-0132">Cell division</keyword>
<keyword evidence="5" id="KW-0131">Cell cycle</keyword>
<organism evidence="7 8">
    <name type="scientific">Mycoplasma iguanae</name>
    <dbReference type="NCBI Taxonomy" id="292461"/>
    <lineage>
        <taxon>Bacteria</taxon>
        <taxon>Bacillati</taxon>
        <taxon>Mycoplasmatota</taxon>
        <taxon>Mollicutes</taxon>
        <taxon>Mycoplasmataceae</taxon>
        <taxon>Mycoplasma</taxon>
    </lineage>
</organism>
<sequence>MLKEEIETIIEQIIDKKFPAVINGYNPLDVDQFLDTITLKIERILLKQVELEKENEQKTQLINKLENKNKILTIEIENLKAQTKWKKQ</sequence>
<evidence type="ECO:0000256" key="2">
    <source>
        <dbReference type="ARBA" id="ARBA00022490"/>
    </source>
</evidence>
<keyword evidence="4 6" id="KW-0175">Coiled coil</keyword>
<reference evidence="7" key="1">
    <citation type="submission" date="2022-08" db="EMBL/GenBank/DDBJ databases">
        <title>Complete genome of Mycoplasma iguanae type strain 2327.</title>
        <authorList>
            <person name="Spergser J."/>
        </authorList>
    </citation>
    <scope>NUCLEOTIDE SEQUENCE</scope>
    <source>
        <strain evidence="7">2327</strain>
    </source>
</reference>
<dbReference type="InterPro" id="IPR007793">
    <property type="entry name" value="DivIVA_fam"/>
</dbReference>
<feature type="coiled-coil region" evidence="6">
    <location>
        <begin position="48"/>
        <end position="82"/>
    </location>
</feature>
<dbReference type="Pfam" id="PF05103">
    <property type="entry name" value="DivIVA"/>
    <property type="match status" value="1"/>
</dbReference>
<dbReference type="EMBL" id="CP102734">
    <property type="protein sequence ID" value="UVD81488.1"/>
    <property type="molecule type" value="Genomic_DNA"/>
</dbReference>
<dbReference type="Proteomes" id="UP001059252">
    <property type="component" value="Chromosome"/>
</dbReference>
<evidence type="ECO:0000313" key="7">
    <source>
        <dbReference type="EMBL" id="UVD81488.1"/>
    </source>
</evidence>
<dbReference type="NCBIfam" id="TIGR03544">
    <property type="entry name" value="DivI1A_domain"/>
    <property type="match status" value="1"/>
</dbReference>
<gene>
    <name evidence="7" type="ORF">NV226_02000</name>
</gene>
<protein>
    <submittedName>
        <fullName evidence="7">DivIVA domain-containing protein</fullName>
    </submittedName>
</protein>
<dbReference type="Gene3D" id="6.10.250.660">
    <property type="match status" value="1"/>
</dbReference>
<dbReference type="RefSeq" id="WP_258210662.1">
    <property type="nucleotide sequence ID" value="NZ_CP102734.1"/>
</dbReference>
<accession>A0ABY5R7K8</accession>
<evidence type="ECO:0000256" key="1">
    <source>
        <dbReference type="ARBA" id="ARBA00004496"/>
    </source>
</evidence>
<name>A0ABY5R7K8_9MOLU</name>
<evidence type="ECO:0000256" key="3">
    <source>
        <dbReference type="ARBA" id="ARBA00022618"/>
    </source>
</evidence>
<evidence type="ECO:0000313" key="8">
    <source>
        <dbReference type="Proteomes" id="UP001059252"/>
    </source>
</evidence>
<keyword evidence="2" id="KW-0963">Cytoplasm</keyword>
<evidence type="ECO:0000256" key="4">
    <source>
        <dbReference type="ARBA" id="ARBA00023054"/>
    </source>
</evidence>
<evidence type="ECO:0000256" key="6">
    <source>
        <dbReference type="SAM" id="Coils"/>
    </source>
</evidence>